<keyword evidence="1" id="KW-0446">Lipid-binding</keyword>
<dbReference type="PANTHER" id="PTHR33434:SF2">
    <property type="entry name" value="FATTY ACID-BINDING PROTEIN TM_1468"/>
    <property type="match status" value="1"/>
</dbReference>
<dbReference type="InterPro" id="IPR003797">
    <property type="entry name" value="DegV"/>
</dbReference>
<dbReference type="Gene3D" id="3.40.50.10440">
    <property type="entry name" value="Dihydroxyacetone kinase, domain 1"/>
    <property type="match status" value="1"/>
</dbReference>
<evidence type="ECO:0000313" key="2">
    <source>
        <dbReference type="EMBL" id="HIR65931.1"/>
    </source>
</evidence>
<dbReference type="EMBL" id="DVHL01000029">
    <property type="protein sequence ID" value="HIR65931.1"/>
    <property type="molecule type" value="Genomic_DNA"/>
</dbReference>
<dbReference type="PROSITE" id="PS51482">
    <property type="entry name" value="DEGV"/>
    <property type="match status" value="1"/>
</dbReference>
<sequence>MKQYKLFMDVSGDILHEIAGDSVGLVPMEFIIDGKSYIYTDSDEGMNPIEFYQYVKQGIAIKTSQITPAFYENYFDETLKNGYSVLYLCLSSKLSSTYMSACHASETLKEKYPDVDFVPVDSLQATVGMGLLCEKMIENRNNGLSIEQNKESLLAARSHITTTGVVDDLNALKRGGRISATVAVIGGVLNFKPVVAVKEDGSLQMSTTTHGMKKALKYFVDLFTETHDENSKVVYIMHADEEKNSLALQDMLLQAFPDLQIRRRLLSPIIGAHLGKGLVGLAFYKK</sequence>
<dbReference type="AlphaFoldDB" id="A0A9D1J837"/>
<reference evidence="2" key="2">
    <citation type="journal article" date="2021" name="PeerJ">
        <title>Extensive microbial diversity within the chicken gut microbiome revealed by metagenomics and culture.</title>
        <authorList>
            <person name="Gilroy R."/>
            <person name="Ravi A."/>
            <person name="Getino M."/>
            <person name="Pursley I."/>
            <person name="Horton D.L."/>
            <person name="Alikhan N.F."/>
            <person name="Baker D."/>
            <person name="Gharbi K."/>
            <person name="Hall N."/>
            <person name="Watson M."/>
            <person name="Adriaenssens E.M."/>
            <person name="Foster-Nyarko E."/>
            <person name="Jarju S."/>
            <person name="Secka A."/>
            <person name="Antonio M."/>
            <person name="Oren A."/>
            <person name="Chaudhuri R.R."/>
            <person name="La Ragione R."/>
            <person name="Hildebrand F."/>
            <person name="Pallen M.J."/>
        </authorList>
    </citation>
    <scope>NUCLEOTIDE SEQUENCE</scope>
    <source>
        <strain evidence="2">CHK121-14286</strain>
    </source>
</reference>
<dbReference type="PANTHER" id="PTHR33434">
    <property type="entry name" value="DEGV DOMAIN-CONTAINING PROTEIN DR_1986-RELATED"/>
    <property type="match status" value="1"/>
</dbReference>
<dbReference type="Gene3D" id="3.30.1180.10">
    <property type="match status" value="1"/>
</dbReference>
<dbReference type="InterPro" id="IPR043168">
    <property type="entry name" value="DegV_C"/>
</dbReference>
<dbReference type="NCBIfam" id="TIGR00762">
    <property type="entry name" value="DegV"/>
    <property type="match status" value="1"/>
</dbReference>
<organism evidence="2 3">
    <name type="scientific">Candidatus Fimimonas gallinarum</name>
    <dbReference type="NCBI Taxonomy" id="2840821"/>
    <lineage>
        <taxon>Bacteria</taxon>
        <taxon>Pseudomonadati</taxon>
        <taxon>Myxococcota</taxon>
        <taxon>Myxococcia</taxon>
        <taxon>Myxococcales</taxon>
        <taxon>Cystobacterineae</taxon>
        <taxon>Myxococcaceae</taxon>
        <taxon>Myxococcaceae incertae sedis</taxon>
        <taxon>Candidatus Fimimonas</taxon>
    </lineage>
</organism>
<proteinExistence type="predicted"/>
<dbReference type="InterPro" id="IPR050270">
    <property type="entry name" value="DegV_domain_contain"/>
</dbReference>
<dbReference type="GO" id="GO:0008289">
    <property type="term" value="F:lipid binding"/>
    <property type="evidence" value="ECO:0007669"/>
    <property type="project" value="UniProtKB-KW"/>
</dbReference>
<reference evidence="2" key="1">
    <citation type="submission" date="2020-10" db="EMBL/GenBank/DDBJ databases">
        <authorList>
            <person name="Gilroy R."/>
        </authorList>
    </citation>
    <scope>NUCLEOTIDE SEQUENCE</scope>
    <source>
        <strain evidence="2">CHK121-14286</strain>
    </source>
</reference>
<dbReference type="SUPFAM" id="SSF82549">
    <property type="entry name" value="DAK1/DegV-like"/>
    <property type="match status" value="1"/>
</dbReference>
<evidence type="ECO:0000313" key="3">
    <source>
        <dbReference type="Proteomes" id="UP000824200"/>
    </source>
</evidence>
<accession>A0A9D1J837</accession>
<protein>
    <submittedName>
        <fullName evidence="2">DegV family protein</fullName>
    </submittedName>
</protein>
<gene>
    <name evidence="2" type="ORF">IAC95_03495</name>
</gene>
<dbReference type="Pfam" id="PF02645">
    <property type="entry name" value="DegV"/>
    <property type="match status" value="1"/>
</dbReference>
<dbReference type="Gene3D" id="2.20.28.50">
    <property type="entry name" value="degv family protein"/>
    <property type="match status" value="1"/>
</dbReference>
<name>A0A9D1J837_9BACT</name>
<comment type="caution">
    <text evidence="2">The sequence shown here is derived from an EMBL/GenBank/DDBJ whole genome shotgun (WGS) entry which is preliminary data.</text>
</comment>
<dbReference type="Proteomes" id="UP000824200">
    <property type="component" value="Unassembled WGS sequence"/>
</dbReference>
<evidence type="ECO:0000256" key="1">
    <source>
        <dbReference type="ARBA" id="ARBA00023121"/>
    </source>
</evidence>